<evidence type="ECO:0000313" key="1">
    <source>
        <dbReference type="EMBL" id="CAD7623837.1"/>
    </source>
</evidence>
<gene>
    <name evidence="1" type="ORF">OSB1V03_LOCUS4287</name>
</gene>
<dbReference type="EMBL" id="OC856493">
    <property type="protein sequence ID" value="CAD7623837.1"/>
    <property type="molecule type" value="Genomic_DNA"/>
</dbReference>
<dbReference type="Proteomes" id="UP000759131">
    <property type="component" value="Unassembled WGS sequence"/>
</dbReference>
<protein>
    <submittedName>
        <fullName evidence="1">Uncharacterized protein</fullName>
    </submittedName>
</protein>
<name>A0A7R9KIF5_9ACAR</name>
<dbReference type="EMBL" id="CAJPIZ010001918">
    <property type="protein sequence ID" value="CAG2104267.1"/>
    <property type="molecule type" value="Genomic_DNA"/>
</dbReference>
<sequence>MNSGNPNSPWCYQDTECLRRHEVCLDNECVCQPDKYKWDTDQSECRPFNCTQDSDCGQHMECTTINTVDRVCRCTGNFPPDYRNGGKCVFTDDNHNQVCSGARNDCDRSVQICSFGRCKCLPNFRYVPYETYLRVSECERFECDVDRDCQAYDPNRVCNQTNGKCVCRMGTVEMRTSQFERKMFGKRFINVSVKGLSPGSQDFKIFMAAHEKTLLDLKRQLMSNGLFSDEKCFLVICGQQYRYVLNDDCLIEWIKADDVVEVHDRAYCHPTDPFAPQKDDKNADKKWSEMSAENETLRKELLSMRESMALKDREVLALRAKCYVSVMCQLAMDRREAALRDQMADLRVWTQRKDCQLNAYKEALVDMKATIETMAQEDRHRNELKDEMAHNGSPSPPGSRRFSAADSQAIDVGVITELLSECKIITTLLNGMNGEEEDKAVTTLEEIRSVIDSDNEDMD</sequence>
<keyword evidence="2" id="KW-1185">Reference proteome</keyword>
<proteinExistence type="predicted"/>
<dbReference type="AlphaFoldDB" id="A0A7R9KIF5"/>
<evidence type="ECO:0000313" key="2">
    <source>
        <dbReference type="Proteomes" id="UP000759131"/>
    </source>
</evidence>
<reference evidence="1" key="1">
    <citation type="submission" date="2020-11" db="EMBL/GenBank/DDBJ databases">
        <authorList>
            <person name="Tran Van P."/>
        </authorList>
    </citation>
    <scope>NUCLEOTIDE SEQUENCE</scope>
</reference>
<organism evidence="1">
    <name type="scientific">Medioppia subpectinata</name>
    <dbReference type="NCBI Taxonomy" id="1979941"/>
    <lineage>
        <taxon>Eukaryota</taxon>
        <taxon>Metazoa</taxon>
        <taxon>Ecdysozoa</taxon>
        <taxon>Arthropoda</taxon>
        <taxon>Chelicerata</taxon>
        <taxon>Arachnida</taxon>
        <taxon>Acari</taxon>
        <taxon>Acariformes</taxon>
        <taxon>Sarcoptiformes</taxon>
        <taxon>Oribatida</taxon>
        <taxon>Brachypylina</taxon>
        <taxon>Oppioidea</taxon>
        <taxon>Oppiidae</taxon>
        <taxon>Medioppia</taxon>
    </lineage>
</organism>
<accession>A0A7R9KIF5</accession>